<evidence type="ECO:0000256" key="1">
    <source>
        <dbReference type="SAM" id="MobiDB-lite"/>
    </source>
</evidence>
<feature type="compositionally biased region" description="Basic and acidic residues" evidence="1">
    <location>
        <begin position="1"/>
        <end position="14"/>
    </location>
</feature>
<dbReference type="KEGG" id="bfo:118430981"/>
<dbReference type="Proteomes" id="UP000001554">
    <property type="component" value="Chromosome 14"/>
</dbReference>
<name>A0A9J7NCJ9_BRAFL</name>
<organism evidence="2 3">
    <name type="scientific">Branchiostoma floridae</name>
    <name type="common">Florida lancelet</name>
    <name type="synonym">Amphioxus</name>
    <dbReference type="NCBI Taxonomy" id="7739"/>
    <lineage>
        <taxon>Eukaryota</taxon>
        <taxon>Metazoa</taxon>
        <taxon>Chordata</taxon>
        <taxon>Cephalochordata</taxon>
        <taxon>Leptocardii</taxon>
        <taxon>Amphioxiformes</taxon>
        <taxon>Branchiostomatidae</taxon>
        <taxon>Branchiostoma</taxon>
    </lineage>
</organism>
<sequence length="126" mass="13807">MAEAIREAAPEGHAEITVPGNNHTGNQPVMWKVEDGKIFRRVAAWNGTLWRVVAFCNFDWRSRIKAPRQNQNGETSAIGGKDVASPAETTPAPENRATKVTESSRPQDDEGSEVFSGKPPPDPREV</sequence>
<reference evidence="3" key="2">
    <citation type="submission" date="2025-08" db="UniProtKB">
        <authorList>
            <consortium name="RefSeq"/>
        </authorList>
    </citation>
    <scope>IDENTIFICATION</scope>
    <source>
        <strain evidence="3">S238N-H82</strain>
        <tissue evidence="3">Testes</tissue>
    </source>
</reference>
<proteinExistence type="predicted"/>
<dbReference type="GeneID" id="118430981"/>
<reference evidence="2" key="1">
    <citation type="journal article" date="2020" name="Nat. Ecol. Evol.">
        <title>Deeply conserved synteny resolves early events in vertebrate evolution.</title>
        <authorList>
            <person name="Simakov O."/>
            <person name="Marletaz F."/>
            <person name="Yue J.X."/>
            <person name="O'Connell B."/>
            <person name="Jenkins J."/>
            <person name="Brandt A."/>
            <person name="Calef R."/>
            <person name="Tung C.H."/>
            <person name="Huang T.K."/>
            <person name="Schmutz J."/>
            <person name="Satoh N."/>
            <person name="Yu J.K."/>
            <person name="Putnam N.H."/>
            <person name="Green R.E."/>
            <person name="Rokhsar D.S."/>
        </authorList>
    </citation>
    <scope>NUCLEOTIDE SEQUENCE [LARGE SCALE GENOMIC DNA]</scope>
    <source>
        <strain evidence="2">S238N-H82</strain>
    </source>
</reference>
<feature type="region of interest" description="Disordered" evidence="1">
    <location>
        <begin position="1"/>
        <end position="28"/>
    </location>
</feature>
<keyword evidence="2" id="KW-1185">Reference proteome</keyword>
<dbReference type="AlphaFoldDB" id="A0A9J7NCJ9"/>
<gene>
    <name evidence="3" type="primary">LOC118430981</name>
</gene>
<protein>
    <submittedName>
        <fullName evidence="3">Uncharacterized protein LOC118430981</fullName>
    </submittedName>
</protein>
<feature type="region of interest" description="Disordered" evidence="1">
    <location>
        <begin position="63"/>
        <end position="126"/>
    </location>
</feature>
<evidence type="ECO:0000313" key="3">
    <source>
        <dbReference type="RefSeq" id="XP_035697906.1"/>
    </source>
</evidence>
<accession>A0A9J7NCJ9</accession>
<dbReference type="RefSeq" id="XP_035697906.1">
    <property type="nucleotide sequence ID" value="XM_035842013.1"/>
</dbReference>
<evidence type="ECO:0000313" key="2">
    <source>
        <dbReference type="Proteomes" id="UP000001554"/>
    </source>
</evidence>